<evidence type="ECO:0000313" key="3">
    <source>
        <dbReference type="EMBL" id="ABO68171.1"/>
    </source>
</evidence>
<accession>A4IS67</accession>
<gene>
    <name evidence="3" type="ordered locus">GTNG_2826</name>
</gene>
<feature type="region of interest" description="Disordered" evidence="1">
    <location>
        <begin position="397"/>
        <end position="488"/>
    </location>
</feature>
<feature type="compositionally biased region" description="Basic and acidic residues" evidence="1">
    <location>
        <begin position="431"/>
        <end position="454"/>
    </location>
</feature>
<feature type="compositionally biased region" description="Basic and acidic residues" evidence="1">
    <location>
        <begin position="468"/>
        <end position="488"/>
    </location>
</feature>
<reference evidence="3 4" key="1">
    <citation type="journal article" date="2007" name="Proc. Natl. Acad. Sci. U.S.A.">
        <title>Genome and proteome of long-chain alkane degrading Geobacillus thermodenitrificans NG80-2 isolated from a deep-subsurface oil reservoir.</title>
        <authorList>
            <person name="Feng L."/>
            <person name="Wang W."/>
            <person name="Cheng J."/>
            <person name="Ren Y."/>
            <person name="Zhao G."/>
            <person name="Gao C."/>
            <person name="Tang Y."/>
            <person name="Liu X."/>
            <person name="Han W."/>
            <person name="Peng X."/>
            <person name="Liu R."/>
            <person name="Wang L."/>
        </authorList>
    </citation>
    <scope>NUCLEOTIDE SEQUENCE [LARGE SCALE GENOMIC DNA]</scope>
    <source>
        <strain evidence="3 4">NG80-2</strain>
    </source>
</reference>
<dbReference type="AlphaFoldDB" id="A4IS67"/>
<protein>
    <submittedName>
        <fullName evidence="3">Putative structural protein</fullName>
    </submittedName>
</protein>
<feature type="region of interest" description="Disordered" evidence="1">
    <location>
        <begin position="363"/>
        <end position="382"/>
    </location>
</feature>
<proteinExistence type="predicted"/>
<evidence type="ECO:0000313" key="4">
    <source>
        <dbReference type="Proteomes" id="UP000001578"/>
    </source>
</evidence>
<evidence type="ECO:0000259" key="2">
    <source>
        <dbReference type="Pfam" id="PF14550"/>
    </source>
</evidence>
<feature type="domain" description="Phage-like element PBSX protein XkdF" evidence="2">
    <location>
        <begin position="25"/>
        <end position="134"/>
    </location>
</feature>
<feature type="compositionally biased region" description="Polar residues" evidence="1">
    <location>
        <begin position="410"/>
        <end position="419"/>
    </location>
</feature>
<dbReference type="HOGENOM" id="CLU_584951_0_0_9"/>
<dbReference type="eggNOG" id="COG0338">
    <property type="taxonomic scope" value="Bacteria"/>
</dbReference>
<dbReference type="KEGG" id="gtn:GTNG_2826"/>
<dbReference type="Proteomes" id="UP000001578">
    <property type="component" value="Chromosome"/>
</dbReference>
<dbReference type="EMBL" id="CP000557">
    <property type="protein sequence ID" value="ABO68171.1"/>
    <property type="molecule type" value="Genomic_DNA"/>
</dbReference>
<dbReference type="InterPro" id="IPR027924">
    <property type="entry name" value="XkdF"/>
</dbReference>
<evidence type="ECO:0000256" key="1">
    <source>
        <dbReference type="SAM" id="MobiDB-lite"/>
    </source>
</evidence>
<name>A4IS67_GEOTN</name>
<organism evidence="3 4">
    <name type="scientific">Geobacillus thermodenitrificans (strain NG80-2)</name>
    <dbReference type="NCBI Taxonomy" id="420246"/>
    <lineage>
        <taxon>Bacteria</taxon>
        <taxon>Bacillati</taxon>
        <taxon>Bacillota</taxon>
        <taxon>Bacilli</taxon>
        <taxon>Bacillales</taxon>
        <taxon>Anoxybacillaceae</taxon>
        <taxon>Geobacillus</taxon>
    </lineage>
</organism>
<dbReference type="Pfam" id="PF14550">
    <property type="entry name" value="Peptidase_S78_2"/>
    <property type="match status" value="1"/>
</dbReference>
<sequence>MARFMKRFRTERSERMKHELTAPVTHKNEEKRIVFGPVLVPNEPDSDGDVVSAEKIEEVAHKFLEQYGNIDLQHTLNNVGKVVESYILPFDWKVDDELTVPKGSWMMGVRVQDEDVWRAVKEGKLTGFSIMGVPKAALKSKEAAKRTTLADLERAAGDWVVNAVSLVDEPAVPKAKFIAIKSKDNREEAVKKAIQGSFEYISELLREKVYQTFDNGAFDSYVYSIFEDSVVIRVDDLSSGQKRFFQIGYTINEQGDVEFAGDLQEVRIVENIVPVESPSPQSVAVAAQAALGDEQSGGQGVTLSSEEKSPQRANKSLFDRFKEKLGLKPSEKAGRKISDANYEKLKAAKEVIDELLRIAEEERVSKSKEGDEEVKVEDVQKMIDDSLKPVNDKLAEIMNTLKGAAPAQEPTKQQEPQGQQEEDNTQGEAAAKSDDENYKEKYEQVVKQLDELKRKIPFSKRLTGQDGAAEKSSPKDEYDRDPFGFKRK</sequence>